<gene>
    <name evidence="3" type="primary">spoIVB</name>
    <name evidence="3" type="ORF">KQI88_14110</name>
</gene>
<dbReference type="PROSITE" id="PS51494">
    <property type="entry name" value="SPOIVB"/>
    <property type="match status" value="1"/>
</dbReference>
<evidence type="ECO:0000313" key="3">
    <source>
        <dbReference type="EMBL" id="MBU5677554.1"/>
    </source>
</evidence>
<dbReference type="InterPro" id="IPR014219">
    <property type="entry name" value="SpoIVB"/>
</dbReference>
<evidence type="ECO:0000256" key="1">
    <source>
        <dbReference type="SAM" id="Phobius"/>
    </source>
</evidence>
<sequence>MKNYRKLKPISAISLSIFFIFFVCTLAFGIIRSIPSEYNIPVGDEYSLQTRFPLSFSMDSDDIDNILEINQAKNITSTLLTKKSIFQLKTLKKGTADLQLKILGLIPYKTVKVNVVSKIQVIPGGESVGVKLNTDGVLVVGVSEITDDNGRSYNLASNSGIKIGDTLVAINDIKINNASHVSEIVKASKGKELNLTMKRDKREFKANISPVKAEQDGQYKLGLWVRDKTAGVGTLSFFHPISGKFGALGHAITDVDTGALLSVKDGEIIKSRVVSIEQGKRGKPGEIRGVFYETSNPVGKIEKNTQLGVYGELFADIAGINNKNTMPIAYQHEIQEGPAYILTTLDNNKIEKFDIEITKINFQTKPEGKSMVIKVTDKTLLEKTGGIVQGMSGSPIIQNGKVVGAVTHVLVNDPTKGYGIFIEWMISESGINDKN</sequence>
<dbReference type="Proteomes" id="UP000779508">
    <property type="component" value="Unassembled WGS sequence"/>
</dbReference>
<keyword evidence="3" id="KW-0378">Hydrolase</keyword>
<feature type="domain" description="Peptidase S55" evidence="2">
    <location>
        <begin position="202"/>
        <end position="435"/>
    </location>
</feature>
<evidence type="ECO:0000313" key="4">
    <source>
        <dbReference type="Proteomes" id="UP000779508"/>
    </source>
</evidence>
<keyword evidence="1" id="KW-0812">Transmembrane</keyword>
<dbReference type="GO" id="GO:0016787">
    <property type="term" value="F:hydrolase activity"/>
    <property type="evidence" value="ECO:0007669"/>
    <property type="project" value="UniProtKB-KW"/>
</dbReference>
<name>A0ABS6G5W6_9FIRM</name>
<dbReference type="NCBIfam" id="TIGR02860">
    <property type="entry name" value="spore_IV_B"/>
    <property type="match status" value="1"/>
</dbReference>
<accession>A0ABS6G5W6</accession>
<comment type="caution">
    <text evidence="3">The sequence shown here is derived from an EMBL/GenBank/DDBJ whole genome shotgun (WGS) entry which is preliminary data.</text>
</comment>
<dbReference type="RefSeq" id="WP_216418381.1">
    <property type="nucleotide sequence ID" value="NZ_JAHLQK010000005.1"/>
</dbReference>
<keyword evidence="1" id="KW-0472">Membrane</keyword>
<feature type="transmembrane region" description="Helical" evidence="1">
    <location>
        <begin position="12"/>
        <end position="31"/>
    </location>
</feature>
<dbReference type="Pfam" id="PF05580">
    <property type="entry name" value="Peptidase_S55"/>
    <property type="match status" value="1"/>
</dbReference>
<reference evidence="3 4" key="1">
    <citation type="submission" date="2021-06" db="EMBL/GenBank/DDBJ databases">
        <authorList>
            <person name="Sun Q."/>
            <person name="Li D."/>
        </authorList>
    </citation>
    <scope>NUCLEOTIDE SEQUENCE [LARGE SCALE GENOMIC DNA]</scope>
    <source>
        <strain evidence="3 4">MSJ-5</strain>
    </source>
</reference>
<organism evidence="3 4">
    <name type="scientific">Alkaliphilus flagellatus</name>
    <dbReference type="NCBI Taxonomy" id="2841507"/>
    <lineage>
        <taxon>Bacteria</taxon>
        <taxon>Bacillati</taxon>
        <taxon>Bacillota</taxon>
        <taxon>Clostridia</taxon>
        <taxon>Peptostreptococcales</taxon>
        <taxon>Natronincolaceae</taxon>
        <taxon>Alkaliphilus</taxon>
    </lineage>
</organism>
<dbReference type="InterPro" id="IPR001478">
    <property type="entry name" value="PDZ"/>
</dbReference>
<dbReference type="EC" id="3.4.21.116" evidence="3"/>
<keyword evidence="1" id="KW-1133">Transmembrane helix</keyword>
<protein>
    <submittedName>
        <fullName evidence="3">SpoIVB peptidase</fullName>
        <ecNumber evidence="3">3.4.21.116</ecNumber>
    </submittedName>
</protein>
<dbReference type="EMBL" id="JAHLQK010000005">
    <property type="protein sequence ID" value="MBU5677554.1"/>
    <property type="molecule type" value="Genomic_DNA"/>
</dbReference>
<proteinExistence type="predicted"/>
<dbReference type="InterPro" id="IPR008763">
    <property type="entry name" value="Peptidase_S55"/>
</dbReference>
<keyword evidence="4" id="KW-1185">Reference proteome</keyword>
<dbReference type="SMART" id="SM00228">
    <property type="entry name" value="PDZ"/>
    <property type="match status" value="1"/>
</dbReference>
<evidence type="ECO:0000259" key="2">
    <source>
        <dbReference type="PROSITE" id="PS51494"/>
    </source>
</evidence>